<dbReference type="AlphaFoldDB" id="A0A835MHJ3"/>
<feature type="domain" description="C-JID" evidence="3">
    <location>
        <begin position="258"/>
        <end position="362"/>
    </location>
</feature>
<dbReference type="InterPro" id="IPR032675">
    <property type="entry name" value="LRR_dom_sf"/>
</dbReference>
<accession>A0A835MHJ3</accession>
<keyword evidence="1" id="KW-0433">Leucine-rich repeat</keyword>
<organism evidence="4 5">
    <name type="scientific">Salix dunnii</name>
    <dbReference type="NCBI Taxonomy" id="1413687"/>
    <lineage>
        <taxon>Eukaryota</taxon>
        <taxon>Viridiplantae</taxon>
        <taxon>Streptophyta</taxon>
        <taxon>Embryophyta</taxon>
        <taxon>Tracheophyta</taxon>
        <taxon>Spermatophyta</taxon>
        <taxon>Magnoliopsida</taxon>
        <taxon>eudicotyledons</taxon>
        <taxon>Gunneridae</taxon>
        <taxon>Pentapetalae</taxon>
        <taxon>rosids</taxon>
        <taxon>fabids</taxon>
        <taxon>Malpighiales</taxon>
        <taxon>Salicaceae</taxon>
        <taxon>Saliceae</taxon>
        <taxon>Salix</taxon>
    </lineage>
</organism>
<dbReference type="Proteomes" id="UP000657918">
    <property type="component" value="Unassembled WGS sequence"/>
</dbReference>
<dbReference type="Gene3D" id="3.80.10.10">
    <property type="entry name" value="Ribonuclease Inhibitor"/>
    <property type="match status" value="1"/>
</dbReference>
<comment type="caution">
    <text evidence="4">The sequence shown here is derived from an EMBL/GenBank/DDBJ whole genome shotgun (WGS) entry which is preliminary data.</text>
</comment>
<dbReference type="OrthoDB" id="1936883at2759"/>
<dbReference type="Pfam" id="PF00560">
    <property type="entry name" value="LRR_1"/>
    <property type="match status" value="1"/>
</dbReference>
<keyword evidence="2" id="KW-0677">Repeat</keyword>
<dbReference type="Pfam" id="PF20160">
    <property type="entry name" value="C-JID"/>
    <property type="match status" value="1"/>
</dbReference>
<dbReference type="SMART" id="SM00369">
    <property type="entry name" value="LRR_TYP"/>
    <property type="match status" value="2"/>
</dbReference>
<evidence type="ECO:0000256" key="1">
    <source>
        <dbReference type="ARBA" id="ARBA00022614"/>
    </source>
</evidence>
<dbReference type="PROSITE" id="PS51450">
    <property type="entry name" value="LRR"/>
    <property type="match status" value="1"/>
</dbReference>
<dbReference type="InterPro" id="IPR003591">
    <property type="entry name" value="Leu-rich_rpt_typical-subtyp"/>
</dbReference>
<evidence type="ECO:0000259" key="3">
    <source>
        <dbReference type="Pfam" id="PF20160"/>
    </source>
</evidence>
<dbReference type="PANTHER" id="PTHR47186:SF63">
    <property type="entry name" value="C-JID DOMAIN-CONTAINING PROTEIN"/>
    <property type="match status" value="1"/>
</dbReference>
<keyword evidence="5" id="KW-1185">Reference proteome</keyword>
<dbReference type="EMBL" id="JADGMS010000017">
    <property type="protein sequence ID" value="KAF9663904.1"/>
    <property type="molecule type" value="Genomic_DNA"/>
</dbReference>
<dbReference type="SUPFAM" id="SSF52047">
    <property type="entry name" value="RNI-like"/>
    <property type="match status" value="1"/>
</dbReference>
<dbReference type="PANTHER" id="PTHR47186">
    <property type="entry name" value="LEUCINE-RICH REPEAT-CONTAINING PROTEIN 57"/>
    <property type="match status" value="1"/>
</dbReference>
<reference evidence="4 5" key="1">
    <citation type="submission" date="2020-10" db="EMBL/GenBank/DDBJ databases">
        <title>Plant Genome Project.</title>
        <authorList>
            <person name="Zhang R.-G."/>
        </authorList>
    </citation>
    <scope>NUCLEOTIDE SEQUENCE [LARGE SCALE GENOMIC DNA]</scope>
    <source>
        <strain evidence="4">FAFU-HL-1</strain>
        <tissue evidence="4">Leaf</tissue>
    </source>
</reference>
<evidence type="ECO:0000313" key="5">
    <source>
        <dbReference type="Proteomes" id="UP000657918"/>
    </source>
</evidence>
<protein>
    <recommendedName>
        <fullName evidence="3">C-JID domain-containing protein</fullName>
    </recommendedName>
</protein>
<evidence type="ECO:0000256" key="2">
    <source>
        <dbReference type="ARBA" id="ARBA00022737"/>
    </source>
</evidence>
<proteinExistence type="predicted"/>
<gene>
    <name evidence="4" type="ORF">SADUNF_Sadunf17G0100600</name>
</gene>
<dbReference type="InterPro" id="IPR001611">
    <property type="entry name" value="Leu-rich_rpt"/>
</dbReference>
<sequence>MNKLMVLRLDEIGVTELSSSIHHLIGLGLLSMNSCKNLTRIPEGIGCLKLLKKLDLSGCSGLEYITQNLGEVESLEEFDLSGTSIQELPASISLLKNLKVLYLDGCKRIVVLPSLSGLCSLEIFGLCSCHLKEGVFLEDIVCLSSLKSLDLSQNNFVSLPRSINMLSRLEMLVLEDCRMLESLLEVPSKVQIVNLNGCIRLRNIPDPIKLSSSKRSEFLCLNCWELYKHNDQDSMGFTKLARYLQGLSNPRPGFGIIVPGNEIIGCFNHQKKGSSISMEVHNWSMGFVACVAFSASSENPSLVCHFKANRRENYPSPMGISFNSIQVLSDHLWIFYLSFDYLKQLEEWQHESFSSIELSFHSSKRVKMPYIRRVPQVARTRRQRVTLAAYWVELNNLVMTPDQDIVTHVTRVHNLIQQIVFADASFTQYRNQDYMRMTLRRTLLPRDQQLLDEVWEGQINQNCYRNIIRAFLPIQIRRTLIRMMYNWGLPVEIAREIGHLASVDAIDWWRVEGALPRRVRYMF</sequence>
<evidence type="ECO:0000313" key="4">
    <source>
        <dbReference type="EMBL" id="KAF9663904.1"/>
    </source>
</evidence>
<name>A0A835MHJ3_9ROSI</name>
<dbReference type="InterPro" id="IPR045344">
    <property type="entry name" value="C-JID"/>
</dbReference>